<name>A0A844C373_9LACT</name>
<evidence type="ECO:0000256" key="5">
    <source>
        <dbReference type="ARBA" id="ARBA00023136"/>
    </source>
</evidence>
<protein>
    <submittedName>
        <fullName evidence="10">FtsX-like permease family protein</fullName>
    </submittedName>
</protein>
<dbReference type="Proteomes" id="UP000440066">
    <property type="component" value="Unassembled WGS sequence"/>
</dbReference>
<dbReference type="GO" id="GO:0022857">
    <property type="term" value="F:transmembrane transporter activity"/>
    <property type="evidence" value="ECO:0007669"/>
    <property type="project" value="TreeGrafter"/>
</dbReference>
<keyword evidence="4 7" id="KW-1133">Transmembrane helix</keyword>
<keyword evidence="3 7" id="KW-0812">Transmembrane</keyword>
<evidence type="ECO:0000256" key="6">
    <source>
        <dbReference type="ARBA" id="ARBA00038076"/>
    </source>
</evidence>
<evidence type="ECO:0000256" key="3">
    <source>
        <dbReference type="ARBA" id="ARBA00022692"/>
    </source>
</evidence>
<accession>A0A844C373</accession>
<organism evidence="10 11">
    <name type="scientific">Fundicoccus ignavus</name>
    <dbReference type="NCBI Taxonomy" id="2664442"/>
    <lineage>
        <taxon>Bacteria</taxon>
        <taxon>Bacillati</taxon>
        <taxon>Bacillota</taxon>
        <taxon>Bacilli</taxon>
        <taxon>Lactobacillales</taxon>
        <taxon>Aerococcaceae</taxon>
        <taxon>Fundicoccus</taxon>
    </lineage>
</organism>
<feature type="transmembrane region" description="Helical" evidence="7">
    <location>
        <begin position="284"/>
        <end position="312"/>
    </location>
</feature>
<dbReference type="RefSeq" id="WP_153833586.1">
    <property type="nucleotide sequence ID" value="NZ_WJQT01000037.1"/>
</dbReference>
<evidence type="ECO:0000256" key="2">
    <source>
        <dbReference type="ARBA" id="ARBA00022475"/>
    </source>
</evidence>
<evidence type="ECO:0000256" key="1">
    <source>
        <dbReference type="ARBA" id="ARBA00004651"/>
    </source>
</evidence>
<dbReference type="GO" id="GO:0005886">
    <property type="term" value="C:plasma membrane"/>
    <property type="evidence" value="ECO:0007669"/>
    <property type="project" value="UniProtKB-SubCell"/>
</dbReference>
<feature type="domain" description="ABC3 transporter permease C-terminal" evidence="8">
    <location>
        <begin position="292"/>
        <end position="403"/>
    </location>
</feature>
<dbReference type="AlphaFoldDB" id="A0A844C373"/>
<feature type="transmembrane region" description="Helical" evidence="7">
    <location>
        <begin position="374"/>
        <end position="394"/>
    </location>
</feature>
<dbReference type="InterPro" id="IPR025857">
    <property type="entry name" value="MacB_PCD"/>
</dbReference>
<keyword evidence="2" id="KW-1003">Cell membrane</keyword>
<dbReference type="PANTHER" id="PTHR30572">
    <property type="entry name" value="MEMBRANE COMPONENT OF TRANSPORTER-RELATED"/>
    <property type="match status" value="1"/>
</dbReference>
<dbReference type="InterPro" id="IPR050250">
    <property type="entry name" value="Macrolide_Exporter_MacB"/>
</dbReference>
<evidence type="ECO:0000256" key="7">
    <source>
        <dbReference type="SAM" id="Phobius"/>
    </source>
</evidence>
<feature type="transmembrane region" description="Helical" evidence="7">
    <location>
        <begin position="21"/>
        <end position="41"/>
    </location>
</feature>
<dbReference type="InterPro" id="IPR003838">
    <property type="entry name" value="ABC3_permease_C"/>
</dbReference>
<comment type="subcellular location">
    <subcellularLocation>
        <location evidence="1">Cell membrane</location>
        <topology evidence="1">Multi-pass membrane protein</topology>
    </subcellularLocation>
</comment>
<feature type="domain" description="MacB-like periplasmic core" evidence="9">
    <location>
        <begin position="21"/>
        <end position="250"/>
    </location>
</feature>
<comment type="caution">
    <text evidence="10">The sequence shown here is derived from an EMBL/GenBank/DDBJ whole genome shotgun (WGS) entry which is preliminary data.</text>
</comment>
<evidence type="ECO:0000313" key="10">
    <source>
        <dbReference type="EMBL" id="MRJ48544.1"/>
    </source>
</evidence>
<evidence type="ECO:0000256" key="4">
    <source>
        <dbReference type="ARBA" id="ARBA00022989"/>
    </source>
</evidence>
<dbReference type="PANTHER" id="PTHR30572:SF4">
    <property type="entry name" value="ABC TRANSPORTER PERMEASE YTRF"/>
    <property type="match status" value="1"/>
</dbReference>
<evidence type="ECO:0000259" key="8">
    <source>
        <dbReference type="Pfam" id="PF02687"/>
    </source>
</evidence>
<feature type="transmembrane region" description="Helical" evidence="7">
    <location>
        <begin position="333"/>
        <end position="362"/>
    </location>
</feature>
<evidence type="ECO:0000259" key="9">
    <source>
        <dbReference type="Pfam" id="PF12704"/>
    </source>
</evidence>
<proteinExistence type="inferred from homology"/>
<evidence type="ECO:0000313" key="11">
    <source>
        <dbReference type="Proteomes" id="UP000440066"/>
    </source>
</evidence>
<dbReference type="Pfam" id="PF12704">
    <property type="entry name" value="MacB_PCD"/>
    <property type="match status" value="1"/>
</dbReference>
<reference evidence="10 11" key="1">
    <citation type="submission" date="2019-11" db="EMBL/GenBank/DDBJ databases">
        <title>Characterisation of Fundicoccus ignavus gen. nov. sp. nov., a novel genus of the family Aerococcaceae from bulk tank milk.</title>
        <authorList>
            <person name="Siebert A."/>
            <person name="Huptas C."/>
            <person name="Wenning M."/>
            <person name="Scherer S."/>
            <person name="Doll E.V."/>
        </authorList>
    </citation>
    <scope>NUCLEOTIDE SEQUENCE [LARGE SCALE GENOMIC DNA]</scope>
    <source>
        <strain evidence="10 11">DSM 109652</strain>
    </source>
</reference>
<sequence>MRISEVLKSSLITLRLNGRRTFLTMIGIIIGIAAVITIMSLGNGFQQKTLNDLAKDAQGRSNQAFYFYPTSEAIDYSRFNPFTKDDLAAISKISGVDEVEVVETQEEKVRYMEATFSGKSESYDVSLVDASQYRMVSGRNLSLADFQNNQRYAIINLAAATDLFEKPGLALHKSIQLDKQDYTIIGVYDSESAVQEAPVGGNSGVLFVTKSQIEIPSTTYQRYNPQKANEWEIIVYFEPDSNMKAINQQIYDYLITEGSAFDRGDYRFYDSSEMMEQIGSTLSMITLFVSAVASISLFIAGVGVMNMMYISVSERTKEIGIRRSLGATRRSITWQFLLEGIAITALGGVIGYLMGIGLAFLISGFLPFSAIIDFQTALVSVSVSVIIGLIFSVFPARTAARKNVVDILR</sequence>
<comment type="similarity">
    <text evidence="6">Belongs to the ABC-4 integral membrane protein family.</text>
</comment>
<dbReference type="Pfam" id="PF02687">
    <property type="entry name" value="FtsX"/>
    <property type="match status" value="1"/>
</dbReference>
<dbReference type="EMBL" id="WJQT01000037">
    <property type="protein sequence ID" value="MRJ48544.1"/>
    <property type="molecule type" value="Genomic_DNA"/>
</dbReference>
<keyword evidence="5 7" id="KW-0472">Membrane</keyword>
<gene>
    <name evidence="10" type="ORF">GF867_13415</name>
</gene>